<dbReference type="PANTHER" id="PTHR41247:SF1">
    <property type="entry name" value="HTH-TYPE TRANSCRIPTIONAL REPRESSOR YCNK"/>
    <property type="match status" value="1"/>
</dbReference>
<protein>
    <submittedName>
        <fullName evidence="1">Copper resistance protein CopZ</fullName>
    </submittedName>
</protein>
<proteinExistence type="predicted"/>
<dbReference type="EMBL" id="QFXC01000002">
    <property type="protein sequence ID" value="RDH86125.1"/>
    <property type="molecule type" value="Genomic_DNA"/>
</dbReference>
<comment type="caution">
    <text evidence="1">The sequence shown here is derived from an EMBL/GenBank/DDBJ whole genome shotgun (WGS) entry which is preliminary data.</text>
</comment>
<accession>A0A370DMJ4</accession>
<dbReference type="SUPFAM" id="SSF160387">
    <property type="entry name" value="NosL/MerB-like"/>
    <property type="match status" value="1"/>
</dbReference>
<dbReference type="Gene3D" id="3.30.70.2050">
    <property type="match status" value="1"/>
</dbReference>
<dbReference type="AlphaFoldDB" id="A0A370DMJ4"/>
<reference evidence="1 2" key="1">
    <citation type="journal article" date="2018" name="ISME J.">
        <title>Endosymbiont genomes yield clues of tubeworm success.</title>
        <authorList>
            <person name="Li Y."/>
            <person name="Liles M.R."/>
            <person name="Halanych K.M."/>
        </authorList>
    </citation>
    <scope>NUCLEOTIDE SEQUENCE [LARGE SCALE GENOMIC DNA]</scope>
    <source>
        <strain evidence="1">A1464</strain>
    </source>
</reference>
<organism evidence="1 2">
    <name type="scientific">endosymbiont of Galathealinum brachiosum</name>
    <dbReference type="NCBI Taxonomy" id="2200906"/>
    <lineage>
        <taxon>Bacteria</taxon>
        <taxon>Pseudomonadati</taxon>
        <taxon>Pseudomonadota</taxon>
        <taxon>Gammaproteobacteria</taxon>
        <taxon>sulfur-oxidizing symbionts</taxon>
    </lineage>
</organism>
<evidence type="ECO:0000313" key="2">
    <source>
        <dbReference type="Proteomes" id="UP000254266"/>
    </source>
</evidence>
<dbReference type="Pfam" id="PF05573">
    <property type="entry name" value="NosL"/>
    <property type="match status" value="1"/>
</dbReference>
<keyword evidence="2" id="KW-1185">Reference proteome</keyword>
<dbReference type="InterPro" id="IPR008719">
    <property type="entry name" value="N2O_reductase_NosL"/>
</dbReference>
<gene>
    <name evidence="1" type="ORF">DIZ80_01250</name>
</gene>
<dbReference type="Proteomes" id="UP000254266">
    <property type="component" value="Unassembled WGS sequence"/>
</dbReference>
<evidence type="ECO:0000313" key="1">
    <source>
        <dbReference type="EMBL" id="RDH86125.1"/>
    </source>
</evidence>
<name>A0A370DMJ4_9GAMM</name>
<dbReference type="PROSITE" id="PS51257">
    <property type="entry name" value="PROKAR_LIPOPROTEIN"/>
    <property type="match status" value="1"/>
</dbReference>
<dbReference type="Gene3D" id="3.30.70.2060">
    <property type="match status" value="1"/>
</dbReference>
<dbReference type="PANTHER" id="PTHR41247">
    <property type="entry name" value="HTH-TYPE TRANSCRIPTIONAL REPRESSOR YCNK"/>
    <property type="match status" value="1"/>
</dbReference>
<sequence>MYKYLALLFIVVLSACEKTPPVEMPAAQKLTREASGYYCLMTVVYHKGPKGQIILTDDKVLWFTSVRDTIAFTLSPEEPKNIAAIYVNDMTDAPWDNPGEENWIDAKKAWYVLGSSKIGGMDAPEAVPFGAQEKAALFAEKEGGTVYAYSKIPHEYIQSE</sequence>